<sequence length="48" mass="5612">MMDCEIKLIYLSFFKMLSRFASAFFYSDFGYEGIFAPKQICNKVLLAL</sequence>
<proteinExistence type="predicted"/>
<comment type="caution">
    <text evidence="1">The sequence shown here is derived from an EMBL/GenBank/DDBJ whole genome shotgun (WGS) entry which is preliminary data.</text>
</comment>
<evidence type="ECO:0000313" key="1">
    <source>
        <dbReference type="EMBL" id="MDQ0545299.1"/>
    </source>
</evidence>
<gene>
    <name evidence="1" type="ORF">QO001_004242</name>
</gene>
<organism evidence="1 2">
    <name type="scientific">Methylobacterium brachiatum</name>
    <dbReference type="NCBI Taxonomy" id="269660"/>
    <lineage>
        <taxon>Bacteria</taxon>
        <taxon>Pseudomonadati</taxon>
        <taxon>Pseudomonadota</taxon>
        <taxon>Alphaproteobacteria</taxon>
        <taxon>Hyphomicrobiales</taxon>
        <taxon>Methylobacteriaceae</taxon>
        <taxon>Methylobacterium</taxon>
    </lineage>
</organism>
<evidence type="ECO:0000313" key="2">
    <source>
        <dbReference type="Proteomes" id="UP001223420"/>
    </source>
</evidence>
<reference evidence="1" key="1">
    <citation type="submission" date="2023-07" db="EMBL/GenBank/DDBJ databases">
        <title>Genomic Encyclopedia of Type Strains, Phase IV (KMG-IV): sequencing the most valuable type-strain genomes for metagenomic binning, comparative biology and taxonomic classification.</title>
        <authorList>
            <person name="Goeker M."/>
        </authorList>
    </citation>
    <scope>NUCLEOTIDE SEQUENCE</scope>
    <source>
        <strain evidence="1">DSM 19569</strain>
    </source>
</reference>
<protein>
    <submittedName>
        <fullName evidence="1">Uncharacterized protein</fullName>
    </submittedName>
</protein>
<dbReference type="Proteomes" id="UP001223420">
    <property type="component" value="Unassembled WGS sequence"/>
</dbReference>
<dbReference type="AlphaFoldDB" id="A0AAJ1TV13"/>
<name>A0AAJ1TV13_9HYPH</name>
<accession>A0AAJ1TV13</accession>
<dbReference type="EMBL" id="JAUSWL010000008">
    <property type="protein sequence ID" value="MDQ0545299.1"/>
    <property type="molecule type" value="Genomic_DNA"/>
</dbReference>